<dbReference type="EMBL" id="BRXZ01000464">
    <property type="protein sequence ID" value="GMI12211.1"/>
    <property type="molecule type" value="Genomic_DNA"/>
</dbReference>
<feature type="signal peptide" evidence="2">
    <location>
        <begin position="1"/>
        <end position="20"/>
    </location>
</feature>
<keyword evidence="2" id="KW-0732">Signal</keyword>
<keyword evidence="4" id="KW-1185">Reference proteome</keyword>
<dbReference type="Proteomes" id="UP001165082">
    <property type="component" value="Unassembled WGS sequence"/>
</dbReference>
<feature type="chain" id="PRO_5040830830" evidence="2">
    <location>
        <begin position="21"/>
        <end position="395"/>
    </location>
</feature>
<dbReference type="OrthoDB" id="10486577at2759"/>
<dbReference type="AlphaFoldDB" id="A0A9W7FHJ7"/>
<comment type="caution">
    <text evidence="3">The sequence shown here is derived from an EMBL/GenBank/DDBJ whole genome shotgun (WGS) entry which is preliminary data.</text>
</comment>
<sequence>MKFLFLFLALLVAQVEFAEAKASSRRRTQGAKPAKDTKDPKGTKDPKPKPAKKTVTVGSIDVSTEPLTPENNHPTYKKNHSSKSGRGKVGKGGKGGKGKGGKSGSGSGSDICAFDPTNPASSLEDSFSFRADYCYSDQTCIEDRCNACGVENDQLADYYCESGLRNLNFTPNKNLAKCTECCQGKVSSVIFDVTNPEEHVYSLAATDAYFVQCSVLSNLLNKGEGVKTQVTKYVNAQKGVGTNQKICIAPVTNIRTVDGDNGDYEEGEINIDACGSGPSDGLKAVFGSNDVLIKSDAFPEGSATFHVSCSQSVNVGTCMVGGTGGSASKGKQKPPPEGDSCDPYPTLSDGSSTEYWSSNTAKYCSSSTTSCFQGNFANCGAELLIAHTSALQLFQ</sequence>
<evidence type="ECO:0000313" key="4">
    <source>
        <dbReference type="Proteomes" id="UP001165082"/>
    </source>
</evidence>
<proteinExistence type="predicted"/>
<feature type="compositionally biased region" description="Polar residues" evidence="1">
    <location>
        <begin position="61"/>
        <end position="74"/>
    </location>
</feature>
<name>A0A9W7FHJ7_9STRA</name>
<accession>A0A9W7FHJ7</accession>
<feature type="compositionally biased region" description="Basic and acidic residues" evidence="1">
    <location>
        <begin position="33"/>
        <end position="48"/>
    </location>
</feature>
<evidence type="ECO:0000256" key="2">
    <source>
        <dbReference type="SAM" id="SignalP"/>
    </source>
</evidence>
<feature type="compositionally biased region" description="Basic residues" evidence="1">
    <location>
        <begin position="75"/>
        <end position="100"/>
    </location>
</feature>
<reference evidence="3" key="1">
    <citation type="submission" date="2022-07" db="EMBL/GenBank/DDBJ databases">
        <title>Genome analysis of Parmales, a sister group of diatoms, reveals the evolutionary specialization of diatoms from phago-mixotrophs to photoautotrophs.</title>
        <authorList>
            <person name="Ban H."/>
            <person name="Sato S."/>
            <person name="Yoshikawa S."/>
            <person name="Kazumasa Y."/>
            <person name="Nakamura Y."/>
            <person name="Ichinomiya M."/>
            <person name="Saitoh K."/>
            <person name="Sato N."/>
            <person name="Blanc-Mathieu R."/>
            <person name="Endo H."/>
            <person name="Kuwata A."/>
            <person name="Ogata H."/>
        </authorList>
    </citation>
    <scope>NUCLEOTIDE SEQUENCE</scope>
</reference>
<feature type="region of interest" description="Disordered" evidence="1">
    <location>
        <begin position="19"/>
        <end position="110"/>
    </location>
</feature>
<evidence type="ECO:0000313" key="3">
    <source>
        <dbReference type="EMBL" id="GMI12211.1"/>
    </source>
</evidence>
<feature type="region of interest" description="Disordered" evidence="1">
    <location>
        <begin position="324"/>
        <end position="346"/>
    </location>
</feature>
<evidence type="ECO:0000256" key="1">
    <source>
        <dbReference type="SAM" id="MobiDB-lite"/>
    </source>
</evidence>
<protein>
    <submittedName>
        <fullName evidence="3">Uncharacterized protein</fullName>
    </submittedName>
</protein>
<gene>
    <name evidence="3" type="ORF">TrRE_jg10811</name>
</gene>
<organism evidence="3 4">
    <name type="scientific">Triparma retinervis</name>
    <dbReference type="NCBI Taxonomy" id="2557542"/>
    <lineage>
        <taxon>Eukaryota</taxon>
        <taxon>Sar</taxon>
        <taxon>Stramenopiles</taxon>
        <taxon>Ochrophyta</taxon>
        <taxon>Bolidophyceae</taxon>
        <taxon>Parmales</taxon>
        <taxon>Triparmaceae</taxon>
        <taxon>Triparma</taxon>
    </lineage>
</organism>